<keyword evidence="3 5" id="KW-1133">Transmembrane helix</keyword>
<evidence type="ECO:0000313" key="9">
    <source>
        <dbReference type="EMBL" id="OGZ98747.1"/>
    </source>
</evidence>
<organism evidence="9 10">
    <name type="scientific">Candidatus Sungbacteria bacterium RIFCSPHIGHO2_02_FULL_47_11</name>
    <dbReference type="NCBI Taxonomy" id="1802270"/>
    <lineage>
        <taxon>Bacteria</taxon>
        <taxon>Candidatus Sungiibacteriota</taxon>
    </lineage>
</organism>
<dbReference type="GO" id="GO:0015035">
    <property type="term" value="F:protein-disulfide reductase activity"/>
    <property type="evidence" value="ECO:0007669"/>
    <property type="project" value="TreeGrafter"/>
</dbReference>
<comment type="caution">
    <text evidence="9">The sequence shown here is derived from an EMBL/GenBank/DDBJ whole genome shotgun (WGS) entry which is preliminary data.</text>
</comment>
<accession>A0A1G2KH32</accession>
<feature type="transmembrane region" description="Helical" evidence="5">
    <location>
        <begin position="449"/>
        <end position="472"/>
    </location>
</feature>
<keyword evidence="2 5" id="KW-0812">Transmembrane</keyword>
<protein>
    <submittedName>
        <fullName evidence="9">Uncharacterized protein</fullName>
    </submittedName>
</protein>
<keyword evidence="6" id="KW-0732">Signal</keyword>
<keyword evidence="4 5" id="KW-0472">Membrane</keyword>
<dbReference type="InterPro" id="IPR036249">
    <property type="entry name" value="Thioredoxin-like_sf"/>
</dbReference>
<feature type="domain" description="Thiol:disulfide interchange protein DsbD N-terminal" evidence="8">
    <location>
        <begin position="42"/>
        <end position="151"/>
    </location>
</feature>
<evidence type="ECO:0000256" key="6">
    <source>
        <dbReference type="SAM" id="SignalP"/>
    </source>
</evidence>
<dbReference type="Pfam" id="PF02683">
    <property type="entry name" value="DsbD_TM"/>
    <property type="match status" value="1"/>
</dbReference>
<feature type="transmembrane region" description="Helical" evidence="5">
    <location>
        <begin position="294"/>
        <end position="323"/>
    </location>
</feature>
<comment type="subcellular location">
    <subcellularLocation>
        <location evidence="1">Membrane</location>
        <topology evidence="1">Multi-pass membrane protein</topology>
    </subcellularLocation>
</comment>
<dbReference type="AlphaFoldDB" id="A0A1G2KH32"/>
<dbReference type="PROSITE" id="PS00194">
    <property type="entry name" value="THIOREDOXIN_1"/>
    <property type="match status" value="1"/>
</dbReference>
<feature type="transmembrane region" description="Helical" evidence="5">
    <location>
        <begin position="335"/>
        <end position="357"/>
    </location>
</feature>
<dbReference type="GO" id="GO:0045454">
    <property type="term" value="P:cell redox homeostasis"/>
    <property type="evidence" value="ECO:0007669"/>
    <property type="project" value="TreeGrafter"/>
</dbReference>
<feature type="transmembrane region" description="Helical" evidence="5">
    <location>
        <begin position="513"/>
        <end position="536"/>
    </location>
</feature>
<dbReference type="InterPro" id="IPR035671">
    <property type="entry name" value="DsbD_gamma"/>
</dbReference>
<dbReference type="Pfam" id="PF11412">
    <property type="entry name" value="DsbD_N"/>
    <property type="match status" value="1"/>
</dbReference>
<sequence>MNFRLFIFLVCFFIFPAPLSAQLVYQAHTRVTLIAERGDVPPATPLWVGVQLRMDRDWHVYWQNPGDSGLAPSIEWKLPEGFTAGKIQWPYPRRINVGPLTSFGYEDEVILWSEISPAPDLPYGKNIEVAARVKWLACKVDCIPGEAELALSLPVRPQSLEIYPAGKKALEKSRLLWPVDSSPWTVRAENHPQNFVLNFSAANAAASLQDVAFFPYDDKLIEHAAVQELKIAPPSGQLIVQKSPLLTKTPQYIEGIVVQANGWDEPGLYRALKIKVPLENSHLFGAAPVLPATVLLICLSAFIGGIILNFMPCVLPVLSLKVIELIKSAGNRRKIFVSGLLFTAGVVVSFWILAGVLLVLKAAGHQLGWGFQFQSPVFVAAIACVLFVLGLNLLGVFEINLGFSLPGLPSTGSAGNFFSGVLATVVATPCTAPFMGTAIGFALAQSPVVAVLIFTCLGLGMASPYLLLCFFPQALRFVPKPGRWMIGLKAILGFILLACVIWLGWVLGLQKGVGAVTVLFAGLWLVGMGLWLWGFIQTGKKNILSMLCVVALSAGGFFWAVVGTDVLPAGIKSSQELKSAGVAWQNFSPQRLAELCSEKKPVFIDFTAAWCLTCQVNDRLVFQNKKVVRAFEDLGIVALKADWTNHDEQITKALTGYGKNSIPLYVLYGDKQDEPVLLPELITPDMVIDILRQQVQQR</sequence>
<gene>
    <name evidence="9" type="ORF">A3C07_04675</name>
</gene>
<reference evidence="9 10" key="1">
    <citation type="journal article" date="2016" name="Nat. Commun.">
        <title>Thousands of microbial genomes shed light on interconnected biogeochemical processes in an aquifer system.</title>
        <authorList>
            <person name="Anantharaman K."/>
            <person name="Brown C.T."/>
            <person name="Hug L.A."/>
            <person name="Sharon I."/>
            <person name="Castelle C.J."/>
            <person name="Probst A.J."/>
            <person name="Thomas B.C."/>
            <person name="Singh A."/>
            <person name="Wilkins M.J."/>
            <person name="Karaoz U."/>
            <person name="Brodie E.L."/>
            <person name="Williams K.H."/>
            <person name="Hubbard S.S."/>
            <person name="Banfield J.F."/>
        </authorList>
    </citation>
    <scope>NUCLEOTIDE SEQUENCE [LARGE SCALE GENOMIC DNA]</scope>
</reference>
<dbReference type="Proteomes" id="UP000179023">
    <property type="component" value="Unassembled WGS sequence"/>
</dbReference>
<dbReference type="STRING" id="1802270.A3C07_04675"/>
<dbReference type="Pfam" id="PF13899">
    <property type="entry name" value="Thioredoxin_7"/>
    <property type="match status" value="1"/>
</dbReference>
<dbReference type="Gene3D" id="3.40.30.10">
    <property type="entry name" value="Glutaredoxin"/>
    <property type="match status" value="1"/>
</dbReference>
<feature type="transmembrane region" description="Helical" evidence="5">
    <location>
        <begin position="484"/>
        <end position="507"/>
    </location>
</feature>
<evidence type="ECO:0000259" key="8">
    <source>
        <dbReference type="Pfam" id="PF11412"/>
    </source>
</evidence>
<feature type="chain" id="PRO_5009583396" evidence="6">
    <location>
        <begin position="22"/>
        <end position="698"/>
    </location>
</feature>
<dbReference type="CDD" id="cd02953">
    <property type="entry name" value="DsbDgamma"/>
    <property type="match status" value="1"/>
</dbReference>
<dbReference type="PANTHER" id="PTHR32234">
    <property type="entry name" value="THIOL:DISULFIDE INTERCHANGE PROTEIN DSBD"/>
    <property type="match status" value="1"/>
</dbReference>
<evidence type="ECO:0000256" key="4">
    <source>
        <dbReference type="ARBA" id="ARBA00023136"/>
    </source>
</evidence>
<evidence type="ECO:0000256" key="3">
    <source>
        <dbReference type="ARBA" id="ARBA00022989"/>
    </source>
</evidence>
<proteinExistence type="predicted"/>
<feature type="domain" description="Cytochrome C biogenesis protein transmembrane" evidence="7">
    <location>
        <begin position="296"/>
        <end position="503"/>
    </location>
</feature>
<feature type="transmembrane region" description="Helical" evidence="5">
    <location>
        <begin position="377"/>
        <end position="397"/>
    </location>
</feature>
<dbReference type="InterPro" id="IPR003834">
    <property type="entry name" value="Cyt_c_assmbl_TM_dom"/>
</dbReference>
<dbReference type="PANTHER" id="PTHR32234:SF3">
    <property type="entry name" value="SUPPRESSION OF COPPER SENSITIVITY PROTEIN"/>
    <property type="match status" value="1"/>
</dbReference>
<evidence type="ECO:0000256" key="2">
    <source>
        <dbReference type="ARBA" id="ARBA00022692"/>
    </source>
</evidence>
<name>A0A1G2KH32_9BACT</name>
<feature type="transmembrane region" description="Helical" evidence="5">
    <location>
        <begin position="417"/>
        <end position="443"/>
    </location>
</feature>
<dbReference type="EMBL" id="MHQI01000057">
    <property type="protein sequence ID" value="OGZ98747.1"/>
    <property type="molecule type" value="Genomic_DNA"/>
</dbReference>
<evidence type="ECO:0000256" key="1">
    <source>
        <dbReference type="ARBA" id="ARBA00004141"/>
    </source>
</evidence>
<dbReference type="SUPFAM" id="SSF52833">
    <property type="entry name" value="Thioredoxin-like"/>
    <property type="match status" value="1"/>
</dbReference>
<dbReference type="GO" id="GO:0017004">
    <property type="term" value="P:cytochrome complex assembly"/>
    <property type="evidence" value="ECO:0007669"/>
    <property type="project" value="InterPro"/>
</dbReference>
<evidence type="ECO:0000313" key="10">
    <source>
        <dbReference type="Proteomes" id="UP000179023"/>
    </source>
</evidence>
<feature type="transmembrane region" description="Helical" evidence="5">
    <location>
        <begin position="543"/>
        <end position="562"/>
    </location>
</feature>
<feature type="signal peptide" evidence="6">
    <location>
        <begin position="1"/>
        <end position="21"/>
    </location>
</feature>
<evidence type="ECO:0000256" key="5">
    <source>
        <dbReference type="SAM" id="Phobius"/>
    </source>
</evidence>
<dbReference type="InterPro" id="IPR028250">
    <property type="entry name" value="DsbDN"/>
</dbReference>
<evidence type="ECO:0000259" key="7">
    <source>
        <dbReference type="Pfam" id="PF02683"/>
    </source>
</evidence>
<dbReference type="InterPro" id="IPR017937">
    <property type="entry name" value="Thioredoxin_CS"/>
</dbReference>
<dbReference type="GO" id="GO:0016020">
    <property type="term" value="C:membrane"/>
    <property type="evidence" value="ECO:0007669"/>
    <property type="project" value="UniProtKB-SubCell"/>
</dbReference>